<comment type="similarity">
    <text evidence="5 15">Belongs to the purine/pyrimidine phosphoribosyltransferase family.</text>
</comment>
<dbReference type="GO" id="GO:0000166">
    <property type="term" value="F:nucleotide binding"/>
    <property type="evidence" value="ECO:0007669"/>
    <property type="project" value="UniProtKB-KW"/>
</dbReference>
<keyword evidence="9 15" id="KW-0479">Metal-binding</keyword>
<dbReference type="PANTHER" id="PTHR43340">
    <property type="entry name" value="HYPOXANTHINE-GUANINE PHOSPHORIBOSYLTRANSFERASE"/>
    <property type="match status" value="1"/>
</dbReference>
<dbReference type="GO" id="GO:0006166">
    <property type="term" value="P:purine ribonucleoside salvage"/>
    <property type="evidence" value="ECO:0007669"/>
    <property type="project" value="UniProtKB-KW"/>
</dbReference>
<dbReference type="UniPathway" id="UPA00591">
    <property type="reaction ID" value="UER00648"/>
</dbReference>
<dbReference type="GO" id="GO:0005829">
    <property type="term" value="C:cytosol"/>
    <property type="evidence" value="ECO:0007669"/>
    <property type="project" value="TreeGrafter"/>
</dbReference>
<evidence type="ECO:0000256" key="2">
    <source>
        <dbReference type="ARBA" id="ARBA00004496"/>
    </source>
</evidence>
<evidence type="ECO:0000256" key="5">
    <source>
        <dbReference type="ARBA" id="ARBA00008391"/>
    </source>
</evidence>
<evidence type="ECO:0000256" key="6">
    <source>
        <dbReference type="ARBA" id="ARBA00022490"/>
    </source>
</evidence>
<proteinExistence type="inferred from homology"/>
<dbReference type="GO" id="GO:0032263">
    <property type="term" value="P:GMP salvage"/>
    <property type="evidence" value="ECO:0007669"/>
    <property type="project" value="TreeGrafter"/>
</dbReference>
<evidence type="ECO:0000256" key="8">
    <source>
        <dbReference type="ARBA" id="ARBA00022679"/>
    </source>
</evidence>
<dbReference type="Pfam" id="PF00156">
    <property type="entry name" value="Pribosyltran"/>
    <property type="match status" value="1"/>
</dbReference>
<dbReference type="InterPro" id="IPR000836">
    <property type="entry name" value="PRTase_dom"/>
</dbReference>
<evidence type="ECO:0000256" key="7">
    <source>
        <dbReference type="ARBA" id="ARBA00022676"/>
    </source>
</evidence>
<evidence type="ECO:0000256" key="14">
    <source>
        <dbReference type="ARBA" id="ARBA00049402"/>
    </source>
</evidence>
<evidence type="ECO:0000256" key="1">
    <source>
        <dbReference type="ARBA" id="ARBA00001946"/>
    </source>
</evidence>
<dbReference type="GO" id="GO:0004422">
    <property type="term" value="F:hypoxanthine phosphoribosyltransferase activity"/>
    <property type="evidence" value="ECO:0007669"/>
    <property type="project" value="InterPro"/>
</dbReference>
<keyword evidence="6 15" id="KW-0963">Cytoplasm</keyword>
<reference evidence="17 18" key="1">
    <citation type="submission" date="2017-08" db="EMBL/GenBank/DDBJ databases">
        <title>Complete Genome Sequence of Mesoplasma chauliocola.</title>
        <authorList>
            <person name="Knight T.F.Jr."/>
            <person name="Citino T."/>
        </authorList>
    </citation>
    <scope>NUCLEOTIDE SEQUENCE [LARGE SCALE GENOMIC DNA]</scope>
    <source>
        <strain evidence="17 18">CHPA-2</strain>
    </source>
</reference>
<dbReference type="InterPro" id="IPR029057">
    <property type="entry name" value="PRTase-like"/>
</dbReference>
<dbReference type="GO" id="GO:0006178">
    <property type="term" value="P:guanine salvage"/>
    <property type="evidence" value="ECO:0007669"/>
    <property type="project" value="TreeGrafter"/>
</dbReference>
<dbReference type="GO" id="GO:0052657">
    <property type="term" value="F:guanine phosphoribosyltransferase activity"/>
    <property type="evidence" value="ECO:0007669"/>
    <property type="project" value="RHEA"/>
</dbReference>
<dbReference type="KEGG" id="mchc:CK556_02660"/>
<evidence type="ECO:0000256" key="12">
    <source>
        <dbReference type="ARBA" id="ARBA00022842"/>
    </source>
</evidence>
<gene>
    <name evidence="17" type="primary">hpt</name>
    <name evidence="17" type="ORF">CK556_02660</name>
</gene>
<dbReference type="EMBL" id="CP023173">
    <property type="protein sequence ID" value="ASZ09241.1"/>
    <property type="molecule type" value="Genomic_DNA"/>
</dbReference>
<protein>
    <recommendedName>
        <fullName evidence="15">Hypoxanthine phosphoribosyltransferase</fullName>
        <ecNumber evidence="15">2.4.2.8</ecNumber>
    </recommendedName>
</protein>
<dbReference type="Gene3D" id="3.40.50.2020">
    <property type="match status" value="1"/>
</dbReference>
<evidence type="ECO:0000256" key="15">
    <source>
        <dbReference type="RuleBase" id="RU364099"/>
    </source>
</evidence>
<accession>A0A249SP19</accession>
<evidence type="ECO:0000256" key="10">
    <source>
        <dbReference type="ARBA" id="ARBA00022726"/>
    </source>
</evidence>
<evidence type="ECO:0000313" key="18">
    <source>
        <dbReference type="Proteomes" id="UP000232229"/>
    </source>
</evidence>
<evidence type="ECO:0000256" key="9">
    <source>
        <dbReference type="ARBA" id="ARBA00022723"/>
    </source>
</evidence>
<evidence type="ECO:0000256" key="3">
    <source>
        <dbReference type="ARBA" id="ARBA00004669"/>
    </source>
</evidence>
<dbReference type="GO" id="GO:0046100">
    <property type="term" value="P:hypoxanthine metabolic process"/>
    <property type="evidence" value="ECO:0007669"/>
    <property type="project" value="TreeGrafter"/>
</dbReference>
<dbReference type="AlphaFoldDB" id="A0A249SP19"/>
<evidence type="ECO:0000256" key="13">
    <source>
        <dbReference type="ARBA" id="ARBA00048811"/>
    </source>
</evidence>
<dbReference type="CDD" id="cd06223">
    <property type="entry name" value="PRTases_typeI"/>
    <property type="match status" value="1"/>
</dbReference>
<dbReference type="RefSeq" id="WP_027875565.1">
    <property type="nucleotide sequence ID" value="NZ_CP023173.1"/>
</dbReference>
<comment type="cofactor">
    <cofactor evidence="1 15">
        <name>Mg(2+)</name>
        <dbReference type="ChEBI" id="CHEBI:18420"/>
    </cofactor>
</comment>
<evidence type="ECO:0000256" key="4">
    <source>
        <dbReference type="ARBA" id="ARBA00004676"/>
    </source>
</evidence>
<comment type="subcellular location">
    <subcellularLocation>
        <location evidence="2 15">Cytoplasm</location>
    </subcellularLocation>
</comment>
<dbReference type="InterPro" id="IPR005904">
    <property type="entry name" value="Hxn_phspho_trans"/>
</dbReference>
<name>A0A249SP19_9MOLU</name>
<comment type="pathway">
    <text evidence="4">Purine metabolism; GMP biosynthesis via salvage pathway; GMP from guanine: step 1/1.</text>
</comment>
<dbReference type="STRING" id="1336232.GCA_000518825_01210"/>
<keyword evidence="18" id="KW-1185">Reference proteome</keyword>
<comment type="catalytic activity">
    <reaction evidence="13">
        <text>GMP + diphosphate = guanine + 5-phospho-alpha-D-ribose 1-diphosphate</text>
        <dbReference type="Rhea" id="RHEA:25424"/>
        <dbReference type="ChEBI" id="CHEBI:16235"/>
        <dbReference type="ChEBI" id="CHEBI:33019"/>
        <dbReference type="ChEBI" id="CHEBI:58017"/>
        <dbReference type="ChEBI" id="CHEBI:58115"/>
        <dbReference type="EC" id="2.4.2.8"/>
    </reaction>
    <physiologicalReaction direction="right-to-left" evidence="13">
        <dbReference type="Rhea" id="RHEA:25426"/>
    </physiologicalReaction>
</comment>
<keyword evidence="11 15" id="KW-0547">Nucleotide-binding</keyword>
<keyword evidence="10 15" id="KW-0660">Purine salvage</keyword>
<sequence>MKKHPLAKEILFTDKQIQERTIEVAQEIKAFYEKTPNETNNSLLVIGLLKGCIPFYQTFCMNFDYEMEMDFMVISSYLGGTKSNGEPKINLDVNSPIKDRDILIVEDIIESGVTLEYVKKYLLNKGAKSVKILTMLDKPTERKVDIHADWTCFSIEKHFVIGFGLDYQEKLRNLPYVAICDTDKLADWKW</sequence>
<evidence type="ECO:0000259" key="16">
    <source>
        <dbReference type="Pfam" id="PF00156"/>
    </source>
</evidence>
<dbReference type="SUPFAM" id="SSF53271">
    <property type="entry name" value="PRTase-like"/>
    <property type="match status" value="1"/>
</dbReference>
<dbReference type="GO" id="GO:0000287">
    <property type="term" value="F:magnesium ion binding"/>
    <property type="evidence" value="ECO:0007669"/>
    <property type="project" value="TreeGrafter"/>
</dbReference>
<evidence type="ECO:0000313" key="17">
    <source>
        <dbReference type="EMBL" id="ASZ09241.1"/>
    </source>
</evidence>
<keyword evidence="8 15" id="KW-0808">Transferase</keyword>
<organism evidence="17 18">
    <name type="scientific">Mesoplasma chauliocola</name>
    <dbReference type="NCBI Taxonomy" id="216427"/>
    <lineage>
        <taxon>Bacteria</taxon>
        <taxon>Bacillati</taxon>
        <taxon>Mycoplasmatota</taxon>
        <taxon>Mollicutes</taxon>
        <taxon>Entomoplasmatales</taxon>
        <taxon>Entomoplasmataceae</taxon>
        <taxon>Mesoplasma</taxon>
    </lineage>
</organism>
<dbReference type="Proteomes" id="UP000232229">
    <property type="component" value="Chromosome"/>
</dbReference>
<dbReference type="GO" id="GO:0032264">
    <property type="term" value="P:IMP salvage"/>
    <property type="evidence" value="ECO:0007669"/>
    <property type="project" value="UniProtKB-UniPathway"/>
</dbReference>
<dbReference type="PANTHER" id="PTHR43340:SF1">
    <property type="entry name" value="HYPOXANTHINE PHOSPHORIBOSYLTRANSFERASE"/>
    <property type="match status" value="1"/>
</dbReference>
<dbReference type="InterPro" id="IPR050408">
    <property type="entry name" value="HGPRT"/>
</dbReference>
<keyword evidence="12 15" id="KW-0460">Magnesium</keyword>
<feature type="domain" description="Phosphoribosyltransferase" evidence="16">
    <location>
        <begin position="24"/>
        <end position="168"/>
    </location>
</feature>
<dbReference type="NCBIfam" id="TIGR01203">
    <property type="entry name" value="HGPRTase"/>
    <property type="match status" value="1"/>
</dbReference>
<dbReference type="EC" id="2.4.2.8" evidence="15"/>
<evidence type="ECO:0000256" key="11">
    <source>
        <dbReference type="ARBA" id="ARBA00022741"/>
    </source>
</evidence>
<keyword evidence="7 15" id="KW-0328">Glycosyltransferase</keyword>
<comment type="pathway">
    <text evidence="3 15">Purine metabolism; IMP biosynthesis via salvage pathway; IMP from hypoxanthine: step 1/1.</text>
</comment>
<comment type="catalytic activity">
    <reaction evidence="14">
        <text>IMP + diphosphate = hypoxanthine + 5-phospho-alpha-D-ribose 1-diphosphate</text>
        <dbReference type="Rhea" id="RHEA:17973"/>
        <dbReference type="ChEBI" id="CHEBI:17368"/>
        <dbReference type="ChEBI" id="CHEBI:33019"/>
        <dbReference type="ChEBI" id="CHEBI:58017"/>
        <dbReference type="ChEBI" id="CHEBI:58053"/>
        <dbReference type="EC" id="2.4.2.8"/>
    </reaction>
    <physiologicalReaction direction="right-to-left" evidence="14">
        <dbReference type="Rhea" id="RHEA:17975"/>
    </physiologicalReaction>
</comment>